<proteinExistence type="predicted"/>
<dbReference type="Proteomes" id="UP000231070">
    <property type="component" value="Unassembled WGS sequence"/>
</dbReference>
<organism evidence="2 3">
    <name type="scientific">Pleomorphomonas carboxyditropha</name>
    <dbReference type="NCBI Taxonomy" id="2023338"/>
    <lineage>
        <taxon>Bacteria</taxon>
        <taxon>Pseudomonadati</taxon>
        <taxon>Pseudomonadota</taxon>
        <taxon>Alphaproteobacteria</taxon>
        <taxon>Hyphomicrobiales</taxon>
        <taxon>Pleomorphomonadaceae</taxon>
        <taxon>Pleomorphomonas</taxon>
    </lineage>
</organism>
<evidence type="ECO:0000313" key="3">
    <source>
        <dbReference type="Proteomes" id="UP000231070"/>
    </source>
</evidence>
<dbReference type="OrthoDB" id="41724at2"/>
<dbReference type="InterPro" id="IPR011040">
    <property type="entry name" value="Sialidase"/>
</dbReference>
<accession>A0A2G9WQ24</accession>
<feature type="domain" description="Sialidase" evidence="1">
    <location>
        <begin position="42"/>
        <end position="338"/>
    </location>
</feature>
<dbReference type="PANTHER" id="PTHR43752:SF2">
    <property type="entry name" value="BNR_ASP-BOX REPEAT FAMILY PROTEIN"/>
    <property type="match status" value="1"/>
</dbReference>
<evidence type="ECO:0000313" key="2">
    <source>
        <dbReference type="EMBL" id="PIO96250.1"/>
    </source>
</evidence>
<sequence length="357" mass="38909">MTAAARSTGATAVLRHKGFVLPPDHGLFGNCHASTLVRLSNGTFLVAYFGGLREGEGDVAIWLSRGDGSVWQPPRRLMAEEGLAHWNPVLFVDGDAVHLFYKVGPTVHDWITRWSTSMDGGLTWSAPVPLVPGDGTPRGPVKNKLIRLSSGEWLAPGSVETSEVWDAFADLSADGGMSWTRYDVPFDHRPPTAGQGTEVWSGLAAAALWETDPATVFKWDGVIQPTAWEDEAGVHMLMRSTRGSVYRTDSTDLGRTWSVAYATSLPNNNSGIDLVRTARGILALVCNPVAGNWGRRYPISLALSSDGGETWRTELDFETEDGEFSYPAVIEVDGILHVTYTWNRKTIVHAVVELLDC</sequence>
<evidence type="ECO:0000259" key="1">
    <source>
        <dbReference type="Pfam" id="PF13088"/>
    </source>
</evidence>
<dbReference type="Pfam" id="PF13088">
    <property type="entry name" value="BNR_2"/>
    <property type="match status" value="1"/>
</dbReference>
<keyword evidence="3" id="KW-1185">Reference proteome</keyword>
<dbReference type="Gene3D" id="2.120.10.10">
    <property type="match status" value="1"/>
</dbReference>
<dbReference type="InterPro" id="IPR036278">
    <property type="entry name" value="Sialidase_sf"/>
</dbReference>
<reference evidence="2 3" key="1">
    <citation type="submission" date="2017-08" db="EMBL/GenBank/DDBJ databases">
        <title>Pleomorphomonas carboxidotrophicus sp. nov., a new mesophilic hydrogenogenic carboxidotroph.</title>
        <authorList>
            <person name="Esquivel-Elizondo S."/>
            <person name="Krajmalnik-Brown R."/>
            <person name="Maldonado J."/>
        </authorList>
    </citation>
    <scope>NUCLEOTIDE SEQUENCE [LARGE SCALE GENOMIC DNA]</scope>
    <source>
        <strain evidence="2 3">SVCO-16</strain>
    </source>
</reference>
<gene>
    <name evidence="2" type="ORF">CJ014_26335</name>
</gene>
<dbReference type="RefSeq" id="WP_100083482.1">
    <property type="nucleotide sequence ID" value="NZ_NQVN01000042.1"/>
</dbReference>
<dbReference type="PANTHER" id="PTHR43752">
    <property type="entry name" value="BNR/ASP-BOX REPEAT FAMILY PROTEIN"/>
    <property type="match status" value="1"/>
</dbReference>
<name>A0A2G9WQ24_9HYPH</name>
<protein>
    <recommendedName>
        <fullName evidence="1">Sialidase domain-containing protein</fullName>
    </recommendedName>
</protein>
<dbReference type="EMBL" id="NQVN01000042">
    <property type="protein sequence ID" value="PIO96250.1"/>
    <property type="molecule type" value="Genomic_DNA"/>
</dbReference>
<dbReference type="SUPFAM" id="SSF50939">
    <property type="entry name" value="Sialidases"/>
    <property type="match status" value="1"/>
</dbReference>
<dbReference type="CDD" id="cd15482">
    <property type="entry name" value="Sialidase_non-viral"/>
    <property type="match status" value="1"/>
</dbReference>
<dbReference type="AlphaFoldDB" id="A0A2G9WQ24"/>
<comment type="caution">
    <text evidence="2">The sequence shown here is derived from an EMBL/GenBank/DDBJ whole genome shotgun (WGS) entry which is preliminary data.</text>
</comment>